<dbReference type="InterPro" id="IPR029044">
    <property type="entry name" value="Nucleotide-diphossugar_trans"/>
</dbReference>
<sequence>MKNDIPSLSDCSLIVGLRNNLAYTQAFYKAIREQYPAVEIVMVSYGSTDGTHEWLEGLNDPHVKFHYENVSKSLSETYNKGVELASSKLVTYVHNDMILGEGFIEALIEAWEPGSVTFYSLVEPPIFTDDSFDWKTVMDFGDNLENFKQEEFSEYVRNQKISAKKPFVTEDHSFFLCVERSWLLEMGGLDETFSPMFCEDLDLIMRFSIQDASLIQVPGAIAYHFVSKTSRFSQEYKEESKKIDQLAINNFYRKWRFHPFAKFRKAYDVVAVVENATTDGVFKIEPFVHKIYIDSSVEDYISKYQKTTKINLRNRVFSINQMAYHDVVIYLDQEKMKEDDFKQIQRLSDIISKNQVKNGNPLKRLFKDYRKISIGNIAGKINKFRSFEDKFSAIAINY</sequence>
<evidence type="ECO:0000313" key="3">
    <source>
        <dbReference type="Proteomes" id="UP000215355"/>
    </source>
</evidence>
<proteinExistence type="predicted"/>
<dbReference type="GO" id="GO:0016740">
    <property type="term" value="F:transferase activity"/>
    <property type="evidence" value="ECO:0007669"/>
    <property type="project" value="UniProtKB-KW"/>
</dbReference>
<keyword evidence="2" id="KW-0808">Transferase</keyword>
<dbReference type="Proteomes" id="UP000215355">
    <property type="component" value="Chromosome 1"/>
</dbReference>
<dbReference type="PANTHER" id="PTHR43179">
    <property type="entry name" value="RHAMNOSYLTRANSFERASE WBBL"/>
    <property type="match status" value="1"/>
</dbReference>
<dbReference type="PANTHER" id="PTHR43179:SF7">
    <property type="entry name" value="RHAMNOSYLTRANSFERASE WBBL"/>
    <property type="match status" value="1"/>
</dbReference>
<reference evidence="2 3" key="1">
    <citation type="submission" date="2017-06" db="EMBL/GenBank/DDBJ databases">
        <authorList>
            <consortium name="Pathogen Informatics"/>
        </authorList>
    </citation>
    <scope>NUCLEOTIDE SEQUENCE [LARGE SCALE GENOMIC DNA]</scope>
    <source>
        <strain evidence="2 3">NCTC12149</strain>
    </source>
</reference>
<dbReference type="EMBL" id="LT906468">
    <property type="protein sequence ID" value="SNV43462.1"/>
    <property type="molecule type" value="Genomic_DNA"/>
</dbReference>
<evidence type="ECO:0000259" key="1">
    <source>
        <dbReference type="Pfam" id="PF00535"/>
    </source>
</evidence>
<dbReference type="RefSeq" id="WP_093098646.1">
    <property type="nucleotide sequence ID" value="NZ_FNGK01000003.1"/>
</dbReference>
<protein>
    <submittedName>
        <fullName evidence="2">Glycosyl transferase</fullName>
    </submittedName>
</protein>
<dbReference type="AlphaFoldDB" id="A0AAJ5BZ83"/>
<dbReference type="Gene3D" id="3.90.550.10">
    <property type="entry name" value="Spore Coat Polysaccharide Biosynthesis Protein SpsA, Chain A"/>
    <property type="match status" value="1"/>
</dbReference>
<gene>
    <name evidence="2" type="ORF">SAMEA4412673_00812</name>
</gene>
<organism evidence="2 3">
    <name type="scientific">Sphingobacterium mizutaii</name>
    <dbReference type="NCBI Taxonomy" id="1010"/>
    <lineage>
        <taxon>Bacteria</taxon>
        <taxon>Pseudomonadati</taxon>
        <taxon>Bacteroidota</taxon>
        <taxon>Sphingobacteriia</taxon>
        <taxon>Sphingobacteriales</taxon>
        <taxon>Sphingobacteriaceae</taxon>
        <taxon>Sphingobacterium</taxon>
    </lineage>
</organism>
<dbReference type="KEGG" id="smiz:4412673_00812"/>
<accession>A0AAJ5BZ83</accession>
<dbReference type="InterPro" id="IPR001173">
    <property type="entry name" value="Glyco_trans_2-like"/>
</dbReference>
<evidence type="ECO:0000313" key="2">
    <source>
        <dbReference type="EMBL" id="SNV43462.1"/>
    </source>
</evidence>
<feature type="domain" description="Glycosyltransferase 2-like" evidence="1">
    <location>
        <begin position="12"/>
        <end position="148"/>
    </location>
</feature>
<dbReference type="Pfam" id="PF00535">
    <property type="entry name" value="Glycos_transf_2"/>
    <property type="match status" value="1"/>
</dbReference>
<dbReference type="SUPFAM" id="SSF53448">
    <property type="entry name" value="Nucleotide-diphospho-sugar transferases"/>
    <property type="match status" value="1"/>
</dbReference>
<name>A0AAJ5BZ83_9SPHI</name>